<keyword evidence="8" id="KW-0456">Lyase</keyword>
<dbReference type="UniPathway" id="UPA00337"/>
<feature type="compositionally biased region" description="Basic and acidic residues" evidence="5">
    <location>
        <begin position="9"/>
        <end position="18"/>
    </location>
</feature>
<proteinExistence type="inferred from homology"/>
<sequence>MMDGSSSLARDRRPDGDAAQRVGNAPTLSTAMERTSNWLLSQQATEGYWCAELEGDSILQSEYLLLLAWAGREQSDVAQRLSKKLLEQQREDGTWAQYPEAKIDISSSVKAYFALKLTGHKASADYMIKARDAILQAGGADAVNSFTRLYLALLGQIPMEICPAIPPEMILLPSWFPLNIYRMSSWSRTIFIPLAICWALRPVVDRSEECSIKELFIKQPHQWPELRCPGQEKAKGLFTWDRFFRTADRCLKKIEKLRLRPLRSRALKLCEKWILDRMPKSDGLGAIFPPILWSIVAFKALGYDDDHQAVRYCWDEIDKLMLHDEEAGTTRIQPCKSPVWDTTITLRALAAARHGADEPRMRKAIDWMLSKEVRDQGDWTNNVRCEPGGWYFEFNNEFYPDLDDTAMALMALQEQLAECGVSLEVHPGQSWENTTIVTTSNKVSADDAVSQAVLLDKVSGATKRALAWSAEMQNHDGGWGAFDKNNDAEFLCKVPFADHNAMIDPSWPDLSARVIEAYGLLGVNQNSRGKLGDVVRKAITYIRDNQYEDGSWFGRWGVNYVYGTWQCLVGLTAVGIPTDDEAVQRGAQWLIDTQQQSGAWGETCDSYENPNLKGIGTPTPSQTAWALLGLMAAGHEDSDAVRRGISYLLSTQKEDGTWDEEPYTGTGFPQVFYLRYHYYRIYFPLLALATWAKKSSETKEGSR</sequence>
<evidence type="ECO:0000256" key="1">
    <source>
        <dbReference type="ARBA" id="ARBA00004999"/>
    </source>
</evidence>
<feature type="domain" description="Squalene cyclase N-terminal" evidence="7">
    <location>
        <begin position="33"/>
        <end position="325"/>
    </location>
</feature>
<dbReference type="EMBL" id="CP036289">
    <property type="protein sequence ID" value="QDU73942.1"/>
    <property type="molecule type" value="Genomic_DNA"/>
</dbReference>
<dbReference type="GO" id="GO:0016829">
    <property type="term" value="F:lyase activity"/>
    <property type="evidence" value="ECO:0007669"/>
    <property type="project" value="UniProtKB-KW"/>
</dbReference>
<keyword evidence="4" id="KW-0413">Isomerase</keyword>
<feature type="domain" description="Squalene cyclase C-terminal" evidence="6">
    <location>
        <begin position="337"/>
        <end position="415"/>
    </location>
</feature>
<dbReference type="PANTHER" id="PTHR11764">
    <property type="entry name" value="TERPENE CYCLASE/MUTASE FAMILY MEMBER"/>
    <property type="match status" value="1"/>
</dbReference>
<comment type="pathway">
    <text evidence="1">Secondary metabolite biosynthesis; hopanoid biosynthesis.</text>
</comment>
<dbReference type="Pfam" id="PF13249">
    <property type="entry name" value="SQHop_cyclase_N"/>
    <property type="match status" value="1"/>
</dbReference>
<dbReference type="GO" id="GO:0016104">
    <property type="term" value="P:triterpenoid biosynthetic process"/>
    <property type="evidence" value="ECO:0007669"/>
    <property type="project" value="InterPro"/>
</dbReference>
<dbReference type="RefSeq" id="WP_196782283.1">
    <property type="nucleotide sequence ID" value="NZ_CP036289.1"/>
</dbReference>
<keyword evidence="3" id="KW-0677">Repeat</keyword>
<dbReference type="KEGG" id="bvo:Pan97_09420"/>
<gene>
    <name evidence="8" type="primary">shc_2</name>
    <name evidence="8" type="ORF">Pan97_09420</name>
</gene>
<dbReference type="Pfam" id="PF13243">
    <property type="entry name" value="SQHop_cyclase_C"/>
    <property type="match status" value="2"/>
</dbReference>
<organism evidence="8 9">
    <name type="scientific">Bremerella volcania</name>
    <dbReference type="NCBI Taxonomy" id="2527984"/>
    <lineage>
        <taxon>Bacteria</taxon>
        <taxon>Pseudomonadati</taxon>
        <taxon>Planctomycetota</taxon>
        <taxon>Planctomycetia</taxon>
        <taxon>Pirellulales</taxon>
        <taxon>Pirellulaceae</taxon>
        <taxon>Bremerella</taxon>
    </lineage>
</organism>
<dbReference type="InterPro" id="IPR002365">
    <property type="entry name" value="Terpene_synthase_CS"/>
</dbReference>
<dbReference type="CDD" id="cd02892">
    <property type="entry name" value="SQCY_1"/>
    <property type="match status" value="1"/>
</dbReference>
<dbReference type="GO" id="GO:0016866">
    <property type="term" value="F:intramolecular transferase activity"/>
    <property type="evidence" value="ECO:0007669"/>
    <property type="project" value="InterPro"/>
</dbReference>
<dbReference type="NCBIfam" id="TIGR01787">
    <property type="entry name" value="squalene_cyclas"/>
    <property type="match status" value="1"/>
</dbReference>
<keyword evidence="9" id="KW-1185">Reference proteome</keyword>
<evidence type="ECO:0000259" key="6">
    <source>
        <dbReference type="Pfam" id="PF13243"/>
    </source>
</evidence>
<protein>
    <submittedName>
        <fullName evidence="8">Squalene--hopene cyclase</fullName>
        <ecNumber evidence="8">4.2.1.129</ecNumber>
    </submittedName>
</protein>
<evidence type="ECO:0000259" key="7">
    <source>
        <dbReference type="Pfam" id="PF13249"/>
    </source>
</evidence>
<dbReference type="InterPro" id="IPR008930">
    <property type="entry name" value="Terpenoid_cyclase/PrenylTrfase"/>
</dbReference>
<evidence type="ECO:0000256" key="2">
    <source>
        <dbReference type="ARBA" id="ARBA00009755"/>
    </source>
</evidence>
<accession>A0A518C411</accession>
<dbReference type="InterPro" id="IPR032697">
    <property type="entry name" value="SQ_cyclase_N"/>
</dbReference>
<name>A0A518C411_9BACT</name>
<dbReference type="InterPro" id="IPR018333">
    <property type="entry name" value="Squalene_cyclase"/>
</dbReference>
<dbReference type="PANTHER" id="PTHR11764:SF20">
    <property type="entry name" value="LANOSTEROL SYNTHASE"/>
    <property type="match status" value="1"/>
</dbReference>
<reference evidence="9" key="1">
    <citation type="submission" date="2019-02" db="EMBL/GenBank/DDBJ databases">
        <title>Deep-cultivation of Planctomycetes and their phenomic and genomic characterization uncovers novel biology.</title>
        <authorList>
            <person name="Wiegand S."/>
            <person name="Jogler M."/>
            <person name="Boedeker C."/>
            <person name="Pinto D."/>
            <person name="Vollmers J."/>
            <person name="Rivas-Marin E."/>
            <person name="Kohn T."/>
            <person name="Peeters S.H."/>
            <person name="Heuer A."/>
            <person name="Rast P."/>
            <person name="Oberbeckmann S."/>
            <person name="Bunk B."/>
            <person name="Jeske O."/>
            <person name="Meyerdierks A."/>
            <person name="Storesund J.E."/>
            <person name="Kallscheuer N."/>
            <person name="Luecker S."/>
            <person name="Lage O.M."/>
            <person name="Pohl T."/>
            <person name="Merkel B.J."/>
            <person name="Hornburger P."/>
            <person name="Mueller R.-W."/>
            <person name="Bruemmer F."/>
            <person name="Labrenz M."/>
            <person name="Spormann A.M."/>
            <person name="Op den Camp H."/>
            <person name="Overmann J."/>
            <person name="Amann R."/>
            <person name="Jetten M.S.M."/>
            <person name="Mascher T."/>
            <person name="Medema M.H."/>
            <person name="Devos D.P."/>
            <person name="Kaster A.-K."/>
            <person name="Ovreas L."/>
            <person name="Rohde M."/>
            <person name="Galperin M.Y."/>
            <person name="Jogler C."/>
        </authorList>
    </citation>
    <scope>NUCLEOTIDE SEQUENCE [LARGE SCALE GENOMIC DNA]</scope>
    <source>
        <strain evidence="9">Pan97</strain>
    </source>
</reference>
<dbReference type="Proteomes" id="UP000318626">
    <property type="component" value="Chromosome"/>
</dbReference>
<dbReference type="PROSITE" id="PS01074">
    <property type="entry name" value="TERPENE_SYNTHASES"/>
    <property type="match status" value="1"/>
</dbReference>
<feature type="region of interest" description="Disordered" evidence="5">
    <location>
        <begin position="1"/>
        <end position="27"/>
    </location>
</feature>
<evidence type="ECO:0000313" key="9">
    <source>
        <dbReference type="Proteomes" id="UP000318626"/>
    </source>
</evidence>
<comment type="similarity">
    <text evidence="2">Belongs to the terpene cyclase/mutase family.</text>
</comment>
<dbReference type="EC" id="4.2.1.129" evidence="8"/>
<dbReference type="SUPFAM" id="SSF48239">
    <property type="entry name" value="Terpenoid cyclases/Protein prenyltransferases"/>
    <property type="match status" value="2"/>
</dbReference>
<dbReference type="InterPro" id="IPR032696">
    <property type="entry name" value="SQ_cyclase_C"/>
</dbReference>
<dbReference type="GO" id="GO:0005811">
    <property type="term" value="C:lipid droplet"/>
    <property type="evidence" value="ECO:0007669"/>
    <property type="project" value="InterPro"/>
</dbReference>
<dbReference type="AlphaFoldDB" id="A0A518C411"/>
<evidence type="ECO:0000256" key="3">
    <source>
        <dbReference type="ARBA" id="ARBA00022737"/>
    </source>
</evidence>
<dbReference type="Gene3D" id="1.50.10.20">
    <property type="match status" value="2"/>
</dbReference>
<evidence type="ECO:0000256" key="5">
    <source>
        <dbReference type="SAM" id="MobiDB-lite"/>
    </source>
</evidence>
<dbReference type="SFLD" id="SFLDG01016">
    <property type="entry name" value="Prenyltransferase_Like_2"/>
    <property type="match status" value="1"/>
</dbReference>
<evidence type="ECO:0000313" key="8">
    <source>
        <dbReference type="EMBL" id="QDU73942.1"/>
    </source>
</evidence>
<evidence type="ECO:0000256" key="4">
    <source>
        <dbReference type="ARBA" id="ARBA00023235"/>
    </source>
</evidence>
<feature type="domain" description="Squalene cyclase C-terminal" evidence="6">
    <location>
        <begin position="456"/>
        <end position="691"/>
    </location>
</feature>